<name>A0AAW4FMY0_9HYPH</name>
<reference evidence="2 3" key="1">
    <citation type="submission" date="2020-01" db="EMBL/GenBank/DDBJ databases">
        <title>Draft genome assembly of Ensifer adhaerens T173.</title>
        <authorList>
            <person name="Craig J.E."/>
            <person name="Stinchcombe J.R."/>
        </authorList>
    </citation>
    <scope>NUCLEOTIDE SEQUENCE [LARGE SCALE GENOMIC DNA]</scope>
    <source>
        <strain evidence="2 3">T173</strain>
    </source>
</reference>
<dbReference type="GO" id="GO:0006310">
    <property type="term" value="P:DNA recombination"/>
    <property type="evidence" value="ECO:0007669"/>
    <property type="project" value="UniProtKB-KW"/>
</dbReference>
<dbReference type="SUPFAM" id="SSF56349">
    <property type="entry name" value="DNA breaking-rejoining enzymes"/>
    <property type="match status" value="1"/>
</dbReference>
<evidence type="ECO:0000313" key="2">
    <source>
        <dbReference type="EMBL" id="MBM3092212.1"/>
    </source>
</evidence>
<gene>
    <name evidence="2" type="ORF">GFB56_15505</name>
</gene>
<dbReference type="InterPro" id="IPR011010">
    <property type="entry name" value="DNA_brk_join_enz"/>
</dbReference>
<dbReference type="InterPro" id="IPR013762">
    <property type="entry name" value="Integrase-like_cat_sf"/>
</dbReference>
<evidence type="ECO:0008006" key="4">
    <source>
        <dbReference type="Google" id="ProtNLM"/>
    </source>
</evidence>
<dbReference type="GO" id="GO:0003677">
    <property type="term" value="F:DNA binding"/>
    <property type="evidence" value="ECO:0007669"/>
    <property type="project" value="InterPro"/>
</dbReference>
<dbReference type="CDD" id="cd00397">
    <property type="entry name" value="DNA_BRE_C"/>
    <property type="match status" value="1"/>
</dbReference>
<dbReference type="Gene3D" id="1.10.443.10">
    <property type="entry name" value="Intergrase catalytic core"/>
    <property type="match status" value="1"/>
</dbReference>
<dbReference type="GO" id="GO:0015074">
    <property type="term" value="P:DNA integration"/>
    <property type="evidence" value="ECO:0007669"/>
    <property type="project" value="InterPro"/>
</dbReference>
<dbReference type="Proteomes" id="UP000744980">
    <property type="component" value="Unassembled WGS sequence"/>
</dbReference>
<organism evidence="2 3">
    <name type="scientific">Ensifer canadensis</name>
    <dbReference type="NCBI Taxonomy" id="555315"/>
    <lineage>
        <taxon>Bacteria</taxon>
        <taxon>Pseudomonadati</taxon>
        <taxon>Pseudomonadota</taxon>
        <taxon>Alphaproteobacteria</taxon>
        <taxon>Hyphomicrobiales</taxon>
        <taxon>Rhizobiaceae</taxon>
        <taxon>Sinorhizobium/Ensifer group</taxon>
        <taxon>Ensifer</taxon>
    </lineage>
</organism>
<keyword evidence="1" id="KW-0233">DNA recombination</keyword>
<dbReference type="RefSeq" id="WP_203528177.1">
    <property type="nucleotide sequence ID" value="NZ_CP083370.1"/>
</dbReference>
<sequence>MKLFVEGLENLLVGLNPADVPNRAGRYSREWFASRIGCATATLTSSTALRRMLGDWERDNPAPADFGKLAGLESNAADNVVVFSSRVADASIWRVPVLVKTRQLIVPTLIWDDEGFDDWVGDYARYLVVERKQTPQSVEETIKDLRVVRRAQRKRSLEYHEINDGFLLELQSEFANAGVSPRQSDGYIIALHDFLKWAESKGRLKNQVQVASKHDYPEDMADYPFPVTSEQVQVTGRHGKTYMKWVSPLLIRGGHSTYGTRHTPTGDEIEELLRQIDLHSRNIGRDKLIVSCPFMSGARVSEMVQLYQSDFPTPDTVMGLFDEGMPPYLEVKVVRKNRGKSNLRIPLDLVLMIVDYLYNDEQRKQVIRDLGLEGQNNLPLFISEKTGKALTTDSITRICGFFFRKARIKKANIHRLRARYITEVIEYQLDLLAERGMDVDPTTNWQETILTMAVQLMGQGHRISLQPYLNEILVRRTTAEGKIEPRSVEAREKALGEIQKQMAGRFKAYKVLSDAERLLAEGNYEAAAGILERVLDSIRNRRAG</sequence>
<dbReference type="AlphaFoldDB" id="A0AAW4FMY0"/>
<accession>A0AAW4FMY0</accession>
<evidence type="ECO:0000256" key="1">
    <source>
        <dbReference type="ARBA" id="ARBA00023172"/>
    </source>
</evidence>
<comment type="caution">
    <text evidence="2">The sequence shown here is derived from an EMBL/GenBank/DDBJ whole genome shotgun (WGS) entry which is preliminary data.</text>
</comment>
<dbReference type="EMBL" id="WXFA01000008">
    <property type="protein sequence ID" value="MBM3092212.1"/>
    <property type="molecule type" value="Genomic_DNA"/>
</dbReference>
<proteinExistence type="predicted"/>
<keyword evidence="3" id="KW-1185">Reference proteome</keyword>
<protein>
    <recommendedName>
        <fullName evidence="4">Tyr recombinase domain-containing protein</fullName>
    </recommendedName>
</protein>
<evidence type="ECO:0000313" key="3">
    <source>
        <dbReference type="Proteomes" id="UP000744980"/>
    </source>
</evidence>